<accession>A0A5D4H0A2</accession>
<evidence type="ECO:0000313" key="2">
    <source>
        <dbReference type="Proteomes" id="UP000323258"/>
    </source>
</evidence>
<dbReference type="AlphaFoldDB" id="A0A5D4H0A2"/>
<organism evidence="1 2">
    <name type="scientific">Neoaquamicrobium microcysteis</name>
    <dbReference type="NCBI Taxonomy" id="2682781"/>
    <lineage>
        <taxon>Bacteria</taxon>
        <taxon>Pseudomonadati</taxon>
        <taxon>Pseudomonadota</taxon>
        <taxon>Alphaproteobacteria</taxon>
        <taxon>Hyphomicrobiales</taxon>
        <taxon>Phyllobacteriaceae</taxon>
        <taxon>Neoaquamicrobium</taxon>
    </lineage>
</organism>
<gene>
    <name evidence="1" type="ORF">FY036_05135</name>
</gene>
<protein>
    <submittedName>
        <fullName evidence="1">Uncharacterized protein</fullName>
    </submittedName>
</protein>
<dbReference type="EMBL" id="VSZS01000056">
    <property type="protein sequence ID" value="TYR34296.1"/>
    <property type="molecule type" value="Genomic_DNA"/>
</dbReference>
<reference evidence="1 2" key="1">
    <citation type="submission" date="2019-08" db="EMBL/GenBank/DDBJ databases">
        <authorList>
            <person name="Seo Y.L."/>
        </authorList>
    </citation>
    <scope>NUCLEOTIDE SEQUENCE [LARGE SCALE GENOMIC DNA]</scope>
    <source>
        <strain evidence="1 2">MaA-C15</strain>
    </source>
</reference>
<name>A0A5D4H0A2_9HYPH</name>
<keyword evidence="2" id="KW-1185">Reference proteome</keyword>
<dbReference type="Proteomes" id="UP000323258">
    <property type="component" value="Unassembled WGS sequence"/>
</dbReference>
<reference evidence="1 2" key="2">
    <citation type="submission" date="2019-09" db="EMBL/GenBank/DDBJ databases">
        <title>Mesorhizobium sp. MaA-C15 isolated from Microcystis aeruginosa.</title>
        <authorList>
            <person name="Jeong S.E."/>
            <person name="Jin H.M."/>
            <person name="Jeon C.O."/>
        </authorList>
    </citation>
    <scope>NUCLEOTIDE SEQUENCE [LARGE SCALE GENOMIC DNA]</scope>
    <source>
        <strain evidence="1 2">MaA-C15</strain>
    </source>
</reference>
<comment type="caution">
    <text evidence="1">The sequence shown here is derived from an EMBL/GenBank/DDBJ whole genome shotgun (WGS) entry which is preliminary data.</text>
</comment>
<proteinExistence type="predicted"/>
<dbReference type="OrthoDB" id="8077454at2"/>
<evidence type="ECO:0000313" key="1">
    <source>
        <dbReference type="EMBL" id="TYR34296.1"/>
    </source>
</evidence>
<dbReference type="RefSeq" id="WP_148913635.1">
    <property type="nucleotide sequence ID" value="NZ_VSZS01000056.1"/>
</dbReference>
<sequence length="227" mass="24153">MTKTKARRPLPVAQWLAARAIAEGEPPTRKLIAQVLGCNETTLYERAALEGWKRLDFRRHDVKEAHRMFVAVALEEYGGGEAGGASSEGGAAGVGGAGIDAHGDAQDADGVSVTYADRTDADGADGSAADEDPVAVLARCASFVARRVDALIVLADDGRRIPKTEIDTLGAMMRMMERWEAIAAERTKQAEAQSDEDLAAVLERIDDRIVALAEELAGQLVARRAVA</sequence>